<proteinExistence type="predicted"/>
<dbReference type="RefSeq" id="WP_376980292.1">
    <property type="nucleotide sequence ID" value="NZ_JBHLSV010000010.1"/>
</dbReference>
<accession>A0ABV6RBG3</accession>
<evidence type="ECO:0000313" key="2">
    <source>
        <dbReference type="Proteomes" id="UP001589793"/>
    </source>
</evidence>
<evidence type="ECO:0000313" key="1">
    <source>
        <dbReference type="EMBL" id="MFC0674320.1"/>
    </source>
</evidence>
<comment type="caution">
    <text evidence="1">The sequence shown here is derived from an EMBL/GenBank/DDBJ whole genome shotgun (WGS) entry which is preliminary data.</text>
</comment>
<dbReference type="Proteomes" id="UP001589793">
    <property type="component" value="Unassembled WGS sequence"/>
</dbReference>
<organism evidence="1 2">
    <name type="scientific">Brachybacterium hainanense</name>
    <dbReference type="NCBI Taxonomy" id="1541174"/>
    <lineage>
        <taxon>Bacteria</taxon>
        <taxon>Bacillati</taxon>
        <taxon>Actinomycetota</taxon>
        <taxon>Actinomycetes</taxon>
        <taxon>Micrococcales</taxon>
        <taxon>Dermabacteraceae</taxon>
        <taxon>Brachybacterium</taxon>
    </lineage>
</organism>
<protein>
    <recommendedName>
        <fullName evidence="3">DUF1579 domain-containing protein</fullName>
    </recommendedName>
</protein>
<keyword evidence="2" id="KW-1185">Reference proteome</keyword>
<gene>
    <name evidence="1" type="ORF">ACFFF6_10180</name>
</gene>
<reference evidence="1 2" key="1">
    <citation type="submission" date="2024-09" db="EMBL/GenBank/DDBJ databases">
        <authorList>
            <person name="Sun Q."/>
            <person name="Mori K."/>
        </authorList>
    </citation>
    <scope>NUCLEOTIDE SEQUENCE [LARGE SCALE GENOMIC DNA]</scope>
    <source>
        <strain evidence="1 2">CICC 10874</strain>
    </source>
</reference>
<sequence length="145" mass="17001">MRTLDRLAGSWAFTMQHCAVAEPVTGTQTYRWVLDDAFLQQDWAYDRPDFPDAVSMLAEHRLHYFDVRGIVRVFELELEESGWSMIRRDDDFWQRLNSRFIDDDTIEGSGELSYDEGATWEHDYSLVCRRVVRAGRLSSPYDPTP</sequence>
<dbReference type="EMBL" id="JBHLSV010000010">
    <property type="protein sequence ID" value="MFC0674320.1"/>
    <property type="molecule type" value="Genomic_DNA"/>
</dbReference>
<name>A0ABV6RBG3_9MICO</name>
<evidence type="ECO:0008006" key="3">
    <source>
        <dbReference type="Google" id="ProtNLM"/>
    </source>
</evidence>